<dbReference type="SUPFAM" id="SSF53448">
    <property type="entry name" value="Nucleotide-diphospho-sugar transferases"/>
    <property type="match status" value="1"/>
</dbReference>
<keyword evidence="6" id="KW-1185">Reference proteome</keyword>
<dbReference type="PANTHER" id="PTHR43630:SF1">
    <property type="entry name" value="POLY-BETA-1,6-N-ACETYL-D-GLUCOSAMINE SYNTHASE"/>
    <property type="match status" value="1"/>
</dbReference>
<evidence type="ECO:0000256" key="3">
    <source>
        <dbReference type="ARBA" id="ARBA00022679"/>
    </source>
</evidence>
<comment type="similarity">
    <text evidence="1">Belongs to the glycosyltransferase 2 family.</text>
</comment>
<evidence type="ECO:0000313" key="6">
    <source>
        <dbReference type="Proteomes" id="UP000001784"/>
    </source>
</evidence>
<dbReference type="InterPro" id="IPR029044">
    <property type="entry name" value="Nucleotide-diphossugar_trans"/>
</dbReference>
<gene>
    <name evidence="5" type="ordered locus">Sfum_0967</name>
</gene>
<evidence type="ECO:0000313" key="5">
    <source>
        <dbReference type="EMBL" id="ABK16663.1"/>
    </source>
</evidence>
<dbReference type="CAZy" id="GT2">
    <property type="family name" value="Glycosyltransferase Family 2"/>
</dbReference>
<dbReference type="PANTHER" id="PTHR43630">
    <property type="entry name" value="POLY-BETA-1,6-N-ACETYL-D-GLUCOSAMINE SYNTHASE"/>
    <property type="match status" value="1"/>
</dbReference>
<proteinExistence type="inferred from homology"/>
<keyword evidence="3 5" id="KW-0808">Transferase</keyword>
<feature type="domain" description="Glycosyltransferase 2-like" evidence="4">
    <location>
        <begin position="7"/>
        <end position="141"/>
    </location>
</feature>
<dbReference type="RefSeq" id="WP_011697834.1">
    <property type="nucleotide sequence ID" value="NC_008554.1"/>
</dbReference>
<dbReference type="Pfam" id="PF00535">
    <property type="entry name" value="Glycos_transf_2"/>
    <property type="match status" value="1"/>
</dbReference>
<dbReference type="Gene3D" id="3.90.550.10">
    <property type="entry name" value="Spore Coat Polysaccharide Biosynthesis Protein SpsA, Chain A"/>
    <property type="match status" value="1"/>
</dbReference>
<dbReference type="AlphaFoldDB" id="A0LGW1"/>
<dbReference type="KEGG" id="sfu:Sfum_0967"/>
<evidence type="ECO:0000256" key="1">
    <source>
        <dbReference type="ARBA" id="ARBA00006739"/>
    </source>
</evidence>
<dbReference type="Proteomes" id="UP000001784">
    <property type="component" value="Chromosome"/>
</dbReference>
<dbReference type="InParanoid" id="A0LGW1"/>
<dbReference type="STRING" id="335543.Sfum_0967"/>
<keyword evidence="2" id="KW-0328">Glycosyltransferase</keyword>
<dbReference type="EMBL" id="CP000478">
    <property type="protein sequence ID" value="ABK16663.1"/>
    <property type="molecule type" value="Genomic_DNA"/>
</dbReference>
<dbReference type="GO" id="GO:0016757">
    <property type="term" value="F:glycosyltransferase activity"/>
    <property type="evidence" value="ECO:0007669"/>
    <property type="project" value="UniProtKB-KW"/>
</dbReference>
<reference evidence="5 6" key="1">
    <citation type="submission" date="2006-10" db="EMBL/GenBank/DDBJ databases">
        <title>Complete sequence of Syntrophobacter fumaroxidans MPOB.</title>
        <authorList>
            <consortium name="US DOE Joint Genome Institute"/>
            <person name="Copeland A."/>
            <person name="Lucas S."/>
            <person name="Lapidus A."/>
            <person name="Barry K."/>
            <person name="Detter J.C."/>
            <person name="Glavina del Rio T."/>
            <person name="Hammon N."/>
            <person name="Israni S."/>
            <person name="Pitluck S."/>
            <person name="Goltsman E.G."/>
            <person name="Martinez M."/>
            <person name="Schmutz J."/>
            <person name="Larimer F."/>
            <person name="Land M."/>
            <person name="Hauser L."/>
            <person name="Kyrpides N."/>
            <person name="Kim E."/>
            <person name="Boone D.R."/>
            <person name="Brockman F."/>
            <person name="Culley D."/>
            <person name="Ferry J."/>
            <person name="Gunsalus R."/>
            <person name="McInerney M.J."/>
            <person name="Morrison M."/>
            <person name="Plugge C."/>
            <person name="Rohlin L."/>
            <person name="Scholten J."/>
            <person name="Sieber J."/>
            <person name="Stams A.J.M."/>
            <person name="Worm P."/>
            <person name="Henstra A.M."/>
            <person name="Richardson P."/>
        </authorList>
    </citation>
    <scope>NUCLEOTIDE SEQUENCE [LARGE SCALE GENOMIC DNA]</scope>
    <source>
        <strain evidence="6">DSM 10017 / MPOB</strain>
    </source>
</reference>
<organism evidence="5 6">
    <name type="scientific">Syntrophobacter fumaroxidans (strain DSM 10017 / MPOB)</name>
    <dbReference type="NCBI Taxonomy" id="335543"/>
    <lineage>
        <taxon>Bacteria</taxon>
        <taxon>Pseudomonadati</taxon>
        <taxon>Thermodesulfobacteriota</taxon>
        <taxon>Syntrophobacteria</taxon>
        <taxon>Syntrophobacterales</taxon>
        <taxon>Syntrophobacteraceae</taxon>
        <taxon>Syntrophobacter</taxon>
    </lineage>
</organism>
<dbReference type="CDD" id="cd06423">
    <property type="entry name" value="CESA_like"/>
    <property type="match status" value="1"/>
</dbReference>
<sequence length="288" mass="32936">MNMTYVLITPARNEEKYIEGVIRSVSAQTVLPREWVIVSDGSTDRTDDIVQDYARTHEFIRFTRMPDHRDRSFAAKVACFNAGYALLNGLEYDILGNLDADITFEPDYFEYLLNRFAENPKLGVGGTPFVEKGQHYDYRFTNIEHVSGACQMFRRQCFESIGGYKPIAGGGIDWVAVTNARMTGWETRTFVEKTCVHHRKIGTGTVGPSMLSFKQGRKDYFLGNHPLWEIFRAFYQMTRKPHVIGGGFLLLGYSFAALQKIPVPISKELVDFIRGEQLQRLKKCFRLA</sequence>
<dbReference type="HOGENOM" id="CLU_076334_0_0_7"/>
<accession>A0LGW1</accession>
<dbReference type="InterPro" id="IPR001173">
    <property type="entry name" value="Glyco_trans_2-like"/>
</dbReference>
<dbReference type="OrthoDB" id="9786172at2"/>
<protein>
    <submittedName>
        <fullName evidence="5">Glycosyl transferase, family 2</fullName>
    </submittedName>
</protein>
<evidence type="ECO:0000256" key="2">
    <source>
        <dbReference type="ARBA" id="ARBA00022676"/>
    </source>
</evidence>
<name>A0LGW1_SYNFM</name>
<dbReference type="eggNOG" id="COG1215">
    <property type="taxonomic scope" value="Bacteria"/>
</dbReference>
<evidence type="ECO:0000259" key="4">
    <source>
        <dbReference type="Pfam" id="PF00535"/>
    </source>
</evidence>